<gene>
    <name evidence="1" type="ORF">AFUS01_LOCUS5569</name>
</gene>
<protein>
    <submittedName>
        <fullName evidence="1">Uncharacterized protein</fullName>
    </submittedName>
</protein>
<comment type="caution">
    <text evidence="1">The sequence shown here is derived from an EMBL/GenBank/DDBJ whole genome shotgun (WGS) entry which is preliminary data.</text>
</comment>
<feature type="non-terminal residue" evidence="1">
    <location>
        <position position="1"/>
    </location>
</feature>
<evidence type="ECO:0000313" key="2">
    <source>
        <dbReference type="Proteomes" id="UP000708208"/>
    </source>
</evidence>
<organism evidence="1 2">
    <name type="scientific">Allacma fusca</name>
    <dbReference type="NCBI Taxonomy" id="39272"/>
    <lineage>
        <taxon>Eukaryota</taxon>
        <taxon>Metazoa</taxon>
        <taxon>Ecdysozoa</taxon>
        <taxon>Arthropoda</taxon>
        <taxon>Hexapoda</taxon>
        <taxon>Collembola</taxon>
        <taxon>Symphypleona</taxon>
        <taxon>Sminthuridae</taxon>
        <taxon>Allacma</taxon>
    </lineage>
</organism>
<dbReference type="AlphaFoldDB" id="A0A8J2JKQ1"/>
<proteinExistence type="predicted"/>
<sequence>MIKTPAALNTTAMFPRPELMLETRLLHSN</sequence>
<reference evidence="1" key="1">
    <citation type="submission" date="2021-06" db="EMBL/GenBank/DDBJ databases">
        <authorList>
            <person name="Hodson N. C."/>
            <person name="Mongue J. A."/>
            <person name="Jaron S. K."/>
        </authorList>
    </citation>
    <scope>NUCLEOTIDE SEQUENCE</scope>
</reference>
<dbReference type="EMBL" id="CAJVCH010035520">
    <property type="protein sequence ID" value="CAG7716039.1"/>
    <property type="molecule type" value="Genomic_DNA"/>
</dbReference>
<evidence type="ECO:0000313" key="1">
    <source>
        <dbReference type="EMBL" id="CAG7716039.1"/>
    </source>
</evidence>
<accession>A0A8J2JKQ1</accession>
<keyword evidence="2" id="KW-1185">Reference proteome</keyword>
<dbReference type="Proteomes" id="UP000708208">
    <property type="component" value="Unassembled WGS sequence"/>
</dbReference>
<name>A0A8J2JKQ1_9HEXA</name>